<sequence>MSARGRNNVYCIKACTWLSRVLARLPRELTRVFNKLTDTEEKSLAWAYTLEV</sequence>
<organism evidence="1 2">
    <name type="scientific">Scleroderma citrinum Foug A</name>
    <dbReference type="NCBI Taxonomy" id="1036808"/>
    <lineage>
        <taxon>Eukaryota</taxon>
        <taxon>Fungi</taxon>
        <taxon>Dikarya</taxon>
        <taxon>Basidiomycota</taxon>
        <taxon>Agaricomycotina</taxon>
        <taxon>Agaricomycetes</taxon>
        <taxon>Agaricomycetidae</taxon>
        <taxon>Boletales</taxon>
        <taxon>Sclerodermatineae</taxon>
        <taxon>Sclerodermataceae</taxon>
        <taxon>Scleroderma</taxon>
    </lineage>
</organism>
<dbReference type="Proteomes" id="UP000053989">
    <property type="component" value="Unassembled WGS sequence"/>
</dbReference>
<dbReference type="InParanoid" id="A0A0C3A240"/>
<dbReference type="EMBL" id="KN822082">
    <property type="protein sequence ID" value="KIM58732.1"/>
    <property type="molecule type" value="Genomic_DNA"/>
</dbReference>
<reference evidence="2" key="2">
    <citation type="submission" date="2015-01" db="EMBL/GenBank/DDBJ databases">
        <title>Evolutionary Origins and Diversification of the Mycorrhizal Mutualists.</title>
        <authorList>
            <consortium name="DOE Joint Genome Institute"/>
            <consortium name="Mycorrhizal Genomics Consortium"/>
            <person name="Kohler A."/>
            <person name="Kuo A."/>
            <person name="Nagy L.G."/>
            <person name="Floudas D."/>
            <person name="Copeland A."/>
            <person name="Barry K.W."/>
            <person name="Cichocki N."/>
            <person name="Veneault-Fourrey C."/>
            <person name="LaButti K."/>
            <person name="Lindquist E.A."/>
            <person name="Lipzen A."/>
            <person name="Lundell T."/>
            <person name="Morin E."/>
            <person name="Murat C."/>
            <person name="Riley R."/>
            <person name="Ohm R."/>
            <person name="Sun H."/>
            <person name="Tunlid A."/>
            <person name="Henrissat B."/>
            <person name="Grigoriev I.V."/>
            <person name="Hibbett D.S."/>
            <person name="Martin F."/>
        </authorList>
    </citation>
    <scope>NUCLEOTIDE SEQUENCE [LARGE SCALE GENOMIC DNA]</scope>
    <source>
        <strain evidence="2">Foug A</strain>
    </source>
</reference>
<protein>
    <submittedName>
        <fullName evidence="1">Uncharacterized protein</fullName>
    </submittedName>
</protein>
<reference evidence="1 2" key="1">
    <citation type="submission" date="2014-04" db="EMBL/GenBank/DDBJ databases">
        <authorList>
            <consortium name="DOE Joint Genome Institute"/>
            <person name="Kuo A."/>
            <person name="Kohler A."/>
            <person name="Nagy L.G."/>
            <person name="Floudas D."/>
            <person name="Copeland A."/>
            <person name="Barry K.W."/>
            <person name="Cichocki N."/>
            <person name="Veneault-Fourrey C."/>
            <person name="LaButti K."/>
            <person name="Lindquist E.A."/>
            <person name="Lipzen A."/>
            <person name="Lundell T."/>
            <person name="Morin E."/>
            <person name="Murat C."/>
            <person name="Sun H."/>
            <person name="Tunlid A."/>
            <person name="Henrissat B."/>
            <person name="Grigoriev I.V."/>
            <person name="Hibbett D.S."/>
            <person name="Martin F."/>
            <person name="Nordberg H.P."/>
            <person name="Cantor M.N."/>
            <person name="Hua S.X."/>
        </authorList>
    </citation>
    <scope>NUCLEOTIDE SEQUENCE [LARGE SCALE GENOMIC DNA]</scope>
    <source>
        <strain evidence="1 2">Foug A</strain>
    </source>
</reference>
<dbReference type="HOGENOM" id="CLU_3088655_0_0_1"/>
<keyword evidence="2" id="KW-1185">Reference proteome</keyword>
<evidence type="ECO:0000313" key="1">
    <source>
        <dbReference type="EMBL" id="KIM58732.1"/>
    </source>
</evidence>
<accession>A0A0C3A240</accession>
<evidence type="ECO:0000313" key="2">
    <source>
        <dbReference type="Proteomes" id="UP000053989"/>
    </source>
</evidence>
<proteinExistence type="predicted"/>
<name>A0A0C3A240_9AGAM</name>
<gene>
    <name evidence="1" type="ORF">SCLCIDRAFT_1218431</name>
</gene>
<dbReference type="AlphaFoldDB" id="A0A0C3A240"/>